<dbReference type="Pfam" id="PF05199">
    <property type="entry name" value="GMC_oxred_C"/>
    <property type="match status" value="1"/>
</dbReference>
<comment type="cofactor">
    <cofactor evidence="2">
        <name>FAD</name>
        <dbReference type="ChEBI" id="CHEBI:57692"/>
    </cofactor>
</comment>
<dbReference type="InterPro" id="IPR007867">
    <property type="entry name" value="GMC_OxRtase_C"/>
</dbReference>
<dbReference type="EMBL" id="JAGPXC010000002">
    <property type="protein sequence ID" value="KAH6657562.1"/>
    <property type="molecule type" value="Genomic_DNA"/>
</dbReference>
<reference evidence="5" key="1">
    <citation type="journal article" date="2021" name="Nat. Commun.">
        <title>Genetic determinants of endophytism in the Arabidopsis root mycobiome.</title>
        <authorList>
            <person name="Mesny F."/>
            <person name="Miyauchi S."/>
            <person name="Thiergart T."/>
            <person name="Pickel B."/>
            <person name="Atanasova L."/>
            <person name="Karlsson M."/>
            <person name="Huettel B."/>
            <person name="Barry K.W."/>
            <person name="Haridas S."/>
            <person name="Chen C."/>
            <person name="Bauer D."/>
            <person name="Andreopoulos W."/>
            <person name="Pangilinan J."/>
            <person name="LaButti K."/>
            <person name="Riley R."/>
            <person name="Lipzen A."/>
            <person name="Clum A."/>
            <person name="Drula E."/>
            <person name="Henrissat B."/>
            <person name="Kohler A."/>
            <person name="Grigoriev I.V."/>
            <person name="Martin F.M."/>
            <person name="Hacquard S."/>
        </authorList>
    </citation>
    <scope>NUCLEOTIDE SEQUENCE</scope>
    <source>
        <strain evidence="5">MPI-SDFR-AT-0073</strain>
    </source>
</reference>
<dbReference type="Gene3D" id="3.50.50.60">
    <property type="entry name" value="FAD/NAD(P)-binding domain"/>
    <property type="match status" value="1"/>
</dbReference>
<proteinExistence type="inferred from homology"/>
<feature type="chain" id="PRO_5040403885" description="Glucose-methanol-choline oxidoreductase N-terminal domain-containing protein" evidence="3">
    <location>
        <begin position="20"/>
        <end position="620"/>
    </location>
</feature>
<gene>
    <name evidence="5" type="ORF">BKA67DRAFT_688851</name>
</gene>
<protein>
    <recommendedName>
        <fullName evidence="4">Glucose-methanol-choline oxidoreductase N-terminal domain-containing protein</fullName>
    </recommendedName>
</protein>
<comment type="caution">
    <text evidence="5">The sequence shown here is derived from an EMBL/GenBank/DDBJ whole genome shotgun (WGS) entry which is preliminary data.</text>
</comment>
<accession>A0A9P8UT11</accession>
<dbReference type="InterPro" id="IPR000172">
    <property type="entry name" value="GMC_OxRdtase_N"/>
</dbReference>
<keyword evidence="2" id="KW-0285">Flavoprotein</keyword>
<dbReference type="PANTHER" id="PTHR11552">
    <property type="entry name" value="GLUCOSE-METHANOL-CHOLINE GMC OXIDOREDUCTASE"/>
    <property type="match status" value="1"/>
</dbReference>
<evidence type="ECO:0000259" key="4">
    <source>
        <dbReference type="PROSITE" id="PS00624"/>
    </source>
</evidence>
<dbReference type="PANTHER" id="PTHR11552:SF210">
    <property type="entry name" value="GLUCOSE-METHANOL-CHOLINE OXIDOREDUCTASE N-TERMINAL DOMAIN-CONTAINING PROTEIN-RELATED"/>
    <property type="match status" value="1"/>
</dbReference>
<dbReference type="AlphaFoldDB" id="A0A9P8UT11"/>
<evidence type="ECO:0000256" key="2">
    <source>
        <dbReference type="PIRSR" id="PIRSR000137-2"/>
    </source>
</evidence>
<evidence type="ECO:0000313" key="6">
    <source>
        <dbReference type="Proteomes" id="UP000758603"/>
    </source>
</evidence>
<keyword evidence="3" id="KW-0732">Signal</keyword>
<keyword evidence="6" id="KW-1185">Reference proteome</keyword>
<dbReference type="SUPFAM" id="SSF51905">
    <property type="entry name" value="FAD/NAD(P)-binding domain"/>
    <property type="match status" value="1"/>
</dbReference>
<dbReference type="Gene3D" id="3.30.560.10">
    <property type="entry name" value="Glucose Oxidase, domain 3"/>
    <property type="match status" value="1"/>
</dbReference>
<dbReference type="GO" id="GO:0016614">
    <property type="term" value="F:oxidoreductase activity, acting on CH-OH group of donors"/>
    <property type="evidence" value="ECO:0007669"/>
    <property type="project" value="InterPro"/>
</dbReference>
<feature type="signal peptide" evidence="3">
    <location>
        <begin position="1"/>
        <end position="19"/>
    </location>
</feature>
<feature type="domain" description="Glucose-methanol-choline oxidoreductase N-terminal" evidence="4">
    <location>
        <begin position="301"/>
        <end position="315"/>
    </location>
</feature>
<dbReference type="GO" id="GO:0050660">
    <property type="term" value="F:flavin adenine dinucleotide binding"/>
    <property type="evidence" value="ECO:0007669"/>
    <property type="project" value="InterPro"/>
</dbReference>
<evidence type="ECO:0000313" key="5">
    <source>
        <dbReference type="EMBL" id="KAH6657562.1"/>
    </source>
</evidence>
<dbReference type="InterPro" id="IPR012132">
    <property type="entry name" value="GMC_OxRdtase"/>
</dbReference>
<feature type="binding site" evidence="2">
    <location>
        <position position="261"/>
    </location>
    <ligand>
        <name>FAD</name>
        <dbReference type="ChEBI" id="CHEBI:57692"/>
    </ligand>
</feature>
<organism evidence="5 6">
    <name type="scientific">Truncatella angustata</name>
    <dbReference type="NCBI Taxonomy" id="152316"/>
    <lineage>
        <taxon>Eukaryota</taxon>
        <taxon>Fungi</taxon>
        <taxon>Dikarya</taxon>
        <taxon>Ascomycota</taxon>
        <taxon>Pezizomycotina</taxon>
        <taxon>Sordariomycetes</taxon>
        <taxon>Xylariomycetidae</taxon>
        <taxon>Amphisphaeriales</taxon>
        <taxon>Sporocadaceae</taxon>
        <taxon>Truncatella</taxon>
    </lineage>
</organism>
<evidence type="ECO:0000256" key="1">
    <source>
        <dbReference type="ARBA" id="ARBA00010790"/>
    </source>
</evidence>
<dbReference type="OrthoDB" id="269227at2759"/>
<sequence>MMLLAVLLFACASLPDVRAGFTSDESLSFDYIIIGGGTAGLTVASRLTEDPKVSVLVVEAGADKSSDPLVLTPGLGTSTVSKPDYDWSFRSVPQPNLLGRVIGQPRGKQLGGSSAINLMVIMYPSQENIDAWGSLGNSGWSFDELAPYFHKMATVTPPSTNAKEVTHVDEWYDPSIENTGPLQIGWGDGYTKTLNGAWVETFDILGLNMSGDPRTGNAIGGFQNMQSVDPITKTRSYSATSHYGFEQRARKNLVVLTNTVVQKILTKKTSKGVVATGILMKNDINETHVAGAKAEVILAAGALQSPQILELSGIGSRKLLEKYQIPVVIDNPNVGEHLQDHAIVAQLFEIKDDIPNTDLLKNATFLENAMKLYATNRTGWLAQAQLASAYTPFMNGKGRVQPTEIKQLLDKHLSTTHISKEIQVLRSLMEKQNYNQVQYHLFPATLATANASGVVPTYDHRCIAAMALLSHPFSRGNVHITSSDVDTKPAYDPAFMSHPLDIELLANSVQFTENIVNTSPFSDALTGVRHPDIVADTIENAKDIIREVAISSFHPSGSCGMRPQGERGVVNARLLVHGTSNIRIVDASIFPLETSGNIQATVYAVAERAADFIKQDRKSL</sequence>
<dbReference type="GeneID" id="70137973"/>
<dbReference type="PROSITE" id="PS00624">
    <property type="entry name" value="GMC_OXRED_2"/>
    <property type="match status" value="1"/>
</dbReference>
<evidence type="ECO:0000256" key="3">
    <source>
        <dbReference type="SAM" id="SignalP"/>
    </source>
</evidence>
<comment type="similarity">
    <text evidence="1">Belongs to the GMC oxidoreductase family.</text>
</comment>
<dbReference type="SUPFAM" id="SSF54373">
    <property type="entry name" value="FAD-linked reductases, C-terminal domain"/>
    <property type="match status" value="1"/>
</dbReference>
<dbReference type="RefSeq" id="XP_045961796.1">
    <property type="nucleotide sequence ID" value="XM_046109082.1"/>
</dbReference>
<dbReference type="InterPro" id="IPR036188">
    <property type="entry name" value="FAD/NAD-bd_sf"/>
</dbReference>
<feature type="binding site" evidence="2">
    <location>
        <begin position="117"/>
        <end position="120"/>
    </location>
    <ligand>
        <name>FAD</name>
        <dbReference type="ChEBI" id="CHEBI:57692"/>
    </ligand>
</feature>
<name>A0A9P8UT11_9PEZI</name>
<keyword evidence="2" id="KW-0274">FAD</keyword>
<dbReference type="Pfam" id="PF00732">
    <property type="entry name" value="GMC_oxred_N"/>
    <property type="match status" value="1"/>
</dbReference>
<dbReference type="Proteomes" id="UP000758603">
    <property type="component" value="Unassembled WGS sequence"/>
</dbReference>
<dbReference type="PIRSF" id="PIRSF000137">
    <property type="entry name" value="Alcohol_oxidase"/>
    <property type="match status" value="1"/>
</dbReference>